<dbReference type="PANTHER" id="PTHR43317">
    <property type="entry name" value="THERMOSPERMINE SYNTHASE ACAULIS5"/>
    <property type="match status" value="1"/>
</dbReference>
<dbReference type="GO" id="GO:0006596">
    <property type="term" value="P:polyamine biosynthetic process"/>
    <property type="evidence" value="ECO:0007669"/>
    <property type="project" value="UniProtKB-KW"/>
</dbReference>
<reference evidence="2 3" key="1">
    <citation type="submission" date="2019-11" db="EMBL/GenBank/DDBJ databases">
        <title>Genome of Strain BIT-d1.</title>
        <authorList>
            <person name="Yang Y."/>
        </authorList>
    </citation>
    <scope>NUCLEOTIDE SEQUENCE [LARGE SCALE GENOMIC DNA]</scope>
    <source>
        <strain evidence="2 3">BIT-d1</strain>
    </source>
</reference>
<evidence type="ECO:0000256" key="1">
    <source>
        <dbReference type="ARBA" id="ARBA00023115"/>
    </source>
</evidence>
<keyword evidence="3" id="KW-1185">Reference proteome</keyword>
<dbReference type="SUPFAM" id="SSF53335">
    <property type="entry name" value="S-adenosyl-L-methionine-dependent methyltransferases"/>
    <property type="match status" value="1"/>
</dbReference>
<dbReference type="RefSeq" id="WP_155091859.1">
    <property type="nucleotide sequence ID" value="NZ_CP102754.1"/>
</dbReference>
<dbReference type="Gene3D" id="3.40.50.150">
    <property type="entry name" value="Vaccinia Virus protein VP39"/>
    <property type="match status" value="1"/>
</dbReference>
<accession>A0A6I3LH44</accession>
<evidence type="ECO:0000313" key="3">
    <source>
        <dbReference type="Proteomes" id="UP000438760"/>
    </source>
</evidence>
<gene>
    <name evidence="2" type="ORF">GJV76_06635</name>
</gene>
<dbReference type="EMBL" id="WMJX01000010">
    <property type="protein sequence ID" value="MTG97818.1"/>
    <property type="molecule type" value="Genomic_DNA"/>
</dbReference>
<organism evidence="2 3">
    <name type="scientific">Myroides albus</name>
    <dbReference type="NCBI Taxonomy" id="2562892"/>
    <lineage>
        <taxon>Bacteria</taxon>
        <taxon>Pseudomonadati</taxon>
        <taxon>Bacteroidota</taxon>
        <taxon>Flavobacteriia</taxon>
        <taxon>Flavobacteriales</taxon>
        <taxon>Flavobacteriaceae</taxon>
        <taxon>Myroides</taxon>
    </lineage>
</organism>
<dbReference type="PANTHER" id="PTHR43317:SF1">
    <property type="entry name" value="THERMOSPERMINE SYNTHASE ACAULIS5"/>
    <property type="match status" value="1"/>
</dbReference>
<keyword evidence="1" id="KW-0620">Polyamine biosynthesis</keyword>
<dbReference type="NCBIfam" id="NF037959">
    <property type="entry name" value="MFS_SpdSyn"/>
    <property type="match status" value="1"/>
</dbReference>
<comment type="caution">
    <text evidence="2">The sequence shown here is derived from an EMBL/GenBank/DDBJ whole genome shotgun (WGS) entry which is preliminary data.</text>
</comment>
<dbReference type="CDD" id="cd02440">
    <property type="entry name" value="AdoMet_MTases"/>
    <property type="match status" value="1"/>
</dbReference>
<evidence type="ECO:0000313" key="2">
    <source>
        <dbReference type="EMBL" id="MTG97818.1"/>
    </source>
</evidence>
<dbReference type="AlphaFoldDB" id="A0A6I3LH44"/>
<dbReference type="InterPro" id="IPR029063">
    <property type="entry name" value="SAM-dependent_MTases_sf"/>
</dbReference>
<dbReference type="Proteomes" id="UP000438760">
    <property type="component" value="Unassembled WGS sequence"/>
</dbReference>
<name>A0A6I3LH44_9FLAO</name>
<protein>
    <submittedName>
        <fullName evidence="2">Spermidine synthase</fullName>
    </submittedName>
</protein>
<proteinExistence type="predicted"/>
<sequence length="222" mass="26217">MITKFLSYFFPITIKKTNSKINNQLEVTWHKGELNLDSTNTNYSYGNLEKVLRDGLKFIGSHKIKEMNHILVLGLGAGSIVDTLRNYINYQENIISVEIDPIVIHLGKKYFNLKKLTHKHTIVEMDAFEYVLRSQETFDLIVIDIFQDYTMPSFLFEDYFVSHLKELLSVNGFILFNTIILDEHHRKRNNAFLQMFEKEMYSTRIYPKSQTHNELITIKKLR</sequence>
<dbReference type="OrthoDB" id="650847at2"/>
<dbReference type="Pfam" id="PF01564">
    <property type="entry name" value="Spermine_synth"/>
    <property type="match status" value="1"/>
</dbReference>